<dbReference type="Gene3D" id="3.30.390.30">
    <property type="match status" value="1"/>
</dbReference>
<dbReference type="PANTHER" id="PTHR43557">
    <property type="entry name" value="APOPTOSIS-INDUCING FACTOR 1"/>
    <property type="match status" value="1"/>
</dbReference>
<dbReference type="InterPro" id="IPR036188">
    <property type="entry name" value="FAD/NAD-bd_sf"/>
</dbReference>
<dbReference type="Proteomes" id="UP000549911">
    <property type="component" value="Unassembled WGS sequence"/>
</dbReference>
<dbReference type="PANTHER" id="PTHR43557:SF2">
    <property type="entry name" value="RIESKE DOMAIN-CONTAINING PROTEIN-RELATED"/>
    <property type="match status" value="1"/>
</dbReference>
<evidence type="ECO:0000256" key="2">
    <source>
        <dbReference type="ARBA" id="ARBA00022630"/>
    </source>
</evidence>
<proteinExistence type="predicted"/>
<dbReference type="GO" id="GO:0016651">
    <property type="term" value="F:oxidoreductase activity, acting on NAD(P)H"/>
    <property type="evidence" value="ECO:0007669"/>
    <property type="project" value="TreeGrafter"/>
</dbReference>
<organism evidence="7 8">
    <name type="scientific">Nocardioides cavernae</name>
    <dbReference type="NCBI Taxonomy" id="1921566"/>
    <lineage>
        <taxon>Bacteria</taxon>
        <taxon>Bacillati</taxon>
        <taxon>Actinomycetota</taxon>
        <taxon>Actinomycetes</taxon>
        <taxon>Propionibacteriales</taxon>
        <taxon>Nocardioidaceae</taxon>
        <taxon>Nocardioides</taxon>
    </lineage>
</organism>
<keyword evidence="3" id="KW-0274">FAD</keyword>
<reference evidence="7 8" key="1">
    <citation type="submission" date="2020-07" db="EMBL/GenBank/DDBJ databases">
        <authorList>
            <person name="Partida-Martinez L."/>
            <person name="Huntemann M."/>
            <person name="Clum A."/>
            <person name="Wang J."/>
            <person name="Palaniappan K."/>
            <person name="Ritter S."/>
            <person name="Chen I.-M."/>
            <person name="Stamatis D."/>
            <person name="Reddy T."/>
            <person name="O'Malley R."/>
            <person name="Daum C."/>
            <person name="Shapiro N."/>
            <person name="Ivanova N."/>
            <person name="Kyrpides N."/>
            <person name="Woyke T."/>
        </authorList>
    </citation>
    <scope>NUCLEOTIDE SEQUENCE [LARGE SCALE GENOMIC DNA]</scope>
    <source>
        <strain evidence="7 8">AT2.17</strain>
    </source>
</reference>
<evidence type="ECO:0000256" key="4">
    <source>
        <dbReference type="ARBA" id="ARBA00023002"/>
    </source>
</evidence>
<evidence type="ECO:0000259" key="6">
    <source>
        <dbReference type="Pfam" id="PF14759"/>
    </source>
</evidence>
<dbReference type="Pfam" id="PF07992">
    <property type="entry name" value="Pyr_redox_2"/>
    <property type="match status" value="1"/>
</dbReference>
<dbReference type="Gene3D" id="3.50.50.60">
    <property type="entry name" value="FAD/NAD(P)-binding domain"/>
    <property type="match status" value="2"/>
</dbReference>
<keyword evidence="8" id="KW-1185">Reference proteome</keyword>
<keyword evidence="4" id="KW-0560">Oxidoreductase</keyword>
<protein>
    <submittedName>
        <fullName evidence="7">NADPH-dependent 2,4-dienoyl-CoA reductase/sulfur reductase-like enzyme</fullName>
    </submittedName>
</protein>
<keyword evidence="2" id="KW-0285">Flavoprotein</keyword>
<comment type="caution">
    <text evidence="7">The sequence shown here is derived from an EMBL/GenBank/DDBJ whole genome shotgun (WGS) entry which is preliminary data.</text>
</comment>
<dbReference type="InterPro" id="IPR023753">
    <property type="entry name" value="FAD/NAD-binding_dom"/>
</dbReference>
<gene>
    <name evidence="7" type="ORF">F4692_000929</name>
</gene>
<dbReference type="SUPFAM" id="SSF51905">
    <property type="entry name" value="FAD/NAD(P)-binding domain"/>
    <property type="match status" value="1"/>
</dbReference>
<dbReference type="InterPro" id="IPR016156">
    <property type="entry name" value="FAD/NAD-linked_Rdtase_dimer_sf"/>
</dbReference>
<name>A0A7Y9H0P5_9ACTN</name>
<dbReference type="InterPro" id="IPR050446">
    <property type="entry name" value="FAD-oxidoreductase/Apoptosis"/>
</dbReference>
<dbReference type="SUPFAM" id="SSF55424">
    <property type="entry name" value="FAD/NAD-linked reductases, dimerisation (C-terminal) domain"/>
    <property type="match status" value="1"/>
</dbReference>
<dbReference type="RefSeq" id="WP_179618432.1">
    <property type="nucleotide sequence ID" value="NZ_JACCBW010000001.1"/>
</dbReference>
<accession>A0A7Y9H0P5</accession>
<dbReference type="GO" id="GO:0005737">
    <property type="term" value="C:cytoplasm"/>
    <property type="evidence" value="ECO:0007669"/>
    <property type="project" value="TreeGrafter"/>
</dbReference>
<dbReference type="EMBL" id="JACCBW010000001">
    <property type="protein sequence ID" value="NYE35825.1"/>
    <property type="molecule type" value="Genomic_DNA"/>
</dbReference>
<dbReference type="Pfam" id="PF14759">
    <property type="entry name" value="Reductase_C"/>
    <property type="match status" value="1"/>
</dbReference>
<evidence type="ECO:0000256" key="1">
    <source>
        <dbReference type="ARBA" id="ARBA00001974"/>
    </source>
</evidence>
<evidence type="ECO:0000313" key="7">
    <source>
        <dbReference type="EMBL" id="NYE35825.1"/>
    </source>
</evidence>
<reference evidence="7 8" key="2">
    <citation type="submission" date="2020-08" db="EMBL/GenBank/DDBJ databases">
        <title>The Agave Microbiome: Exploring the role of microbial communities in plant adaptations to desert environments.</title>
        <authorList>
            <person name="Partida-Martinez L.P."/>
        </authorList>
    </citation>
    <scope>NUCLEOTIDE SEQUENCE [LARGE SCALE GENOMIC DNA]</scope>
    <source>
        <strain evidence="7 8">AT2.17</strain>
    </source>
</reference>
<dbReference type="InterPro" id="IPR028202">
    <property type="entry name" value="Reductase_C"/>
</dbReference>
<feature type="domain" description="FAD/NAD(P)-binding" evidence="5">
    <location>
        <begin position="3"/>
        <end position="293"/>
    </location>
</feature>
<feature type="domain" description="Reductase C-terminal" evidence="6">
    <location>
        <begin position="325"/>
        <end position="390"/>
    </location>
</feature>
<comment type="cofactor">
    <cofactor evidence="1">
        <name>FAD</name>
        <dbReference type="ChEBI" id="CHEBI:57692"/>
    </cofactor>
</comment>
<dbReference type="PRINTS" id="PR00368">
    <property type="entry name" value="FADPNR"/>
</dbReference>
<evidence type="ECO:0000259" key="5">
    <source>
        <dbReference type="Pfam" id="PF07992"/>
    </source>
</evidence>
<evidence type="ECO:0000313" key="8">
    <source>
        <dbReference type="Proteomes" id="UP000549911"/>
    </source>
</evidence>
<dbReference type="AlphaFoldDB" id="A0A7Y9H0P5"/>
<sequence>MARIVVVGGSLGGLRVTEGLYAAGWDGEVVVLSAEEHAPYTRPPLSKAALTAAPDLATLAFKQRPEAGRAEWRYGVSAVSCDLDARTLRLSDGTDLSWDGLVAATGVEARRLPEVVGTGGHVVRTYDDCRALQERLTTGTRLVVLGAGFIGSEIAATAVRLGCEVDVVALDDVPMQAPLGREVGAAIQRRHEREGVRFHLGRGIASFTCGTDATRVTLEDGTKVEGDVLVQAIGSAPATSWLAGNDLDLTDGLVCDNDLRIEGRRGVVAVGDVARFPNPLIDDVPRRVEHWQMPMDTARRAAATLLSDLTAAVVDTAPFAPLPSFWSDQYDLRVQSFGSLAVADRAEVLEGDLDDEAVVGYFRGDDLVGALLLGMPRQMVRVRKMVVAALAQRQECPRDRDAPAAGGAA</sequence>
<evidence type="ECO:0000256" key="3">
    <source>
        <dbReference type="ARBA" id="ARBA00022827"/>
    </source>
</evidence>